<organism evidence="1 2">
    <name type="scientific">Tripterygium wilfordii</name>
    <name type="common">Thunder God vine</name>
    <dbReference type="NCBI Taxonomy" id="458696"/>
    <lineage>
        <taxon>Eukaryota</taxon>
        <taxon>Viridiplantae</taxon>
        <taxon>Streptophyta</taxon>
        <taxon>Embryophyta</taxon>
        <taxon>Tracheophyta</taxon>
        <taxon>Spermatophyta</taxon>
        <taxon>Magnoliopsida</taxon>
        <taxon>eudicotyledons</taxon>
        <taxon>Gunneridae</taxon>
        <taxon>Pentapetalae</taxon>
        <taxon>rosids</taxon>
        <taxon>fabids</taxon>
        <taxon>Celastrales</taxon>
        <taxon>Celastraceae</taxon>
        <taxon>Tripterygium</taxon>
    </lineage>
</organism>
<name>A0A7J7DLE5_TRIWF</name>
<gene>
    <name evidence="1" type="ORF">HS088_TW06G01371</name>
</gene>
<evidence type="ECO:0000313" key="2">
    <source>
        <dbReference type="Proteomes" id="UP000593562"/>
    </source>
</evidence>
<comment type="caution">
    <text evidence="1">The sequence shown here is derived from an EMBL/GenBank/DDBJ whole genome shotgun (WGS) entry which is preliminary data.</text>
</comment>
<dbReference type="InParanoid" id="A0A7J7DLE5"/>
<proteinExistence type="predicted"/>
<dbReference type="FunCoup" id="A0A7J7DLE5">
    <property type="interactions" value="1334"/>
</dbReference>
<reference evidence="1 2" key="1">
    <citation type="journal article" date="2020" name="Nat. Commun.">
        <title>Genome of Tripterygium wilfordii and identification of cytochrome P450 involved in triptolide biosynthesis.</title>
        <authorList>
            <person name="Tu L."/>
            <person name="Su P."/>
            <person name="Zhang Z."/>
            <person name="Gao L."/>
            <person name="Wang J."/>
            <person name="Hu T."/>
            <person name="Zhou J."/>
            <person name="Zhang Y."/>
            <person name="Zhao Y."/>
            <person name="Liu Y."/>
            <person name="Song Y."/>
            <person name="Tong Y."/>
            <person name="Lu Y."/>
            <person name="Yang J."/>
            <person name="Xu C."/>
            <person name="Jia M."/>
            <person name="Peters R.J."/>
            <person name="Huang L."/>
            <person name="Gao W."/>
        </authorList>
    </citation>
    <scope>NUCLEOTIDE SEQUENCE [LARGE SCALE GENOMIC DNA]</scope>
    <source>
        <strain evidence="2">cv. XIE 37</strain>
        <tissue evidence="1">Leaf</tissue>
    </source>
</reference>
<sequence>MEAVASVMDKLKGFAKSSCDFVVGLAHPRDKSYSRNPIEILKRLQREAFSDLMKLRDRQDKVERVLSFYKTSKGSPFQEASTIVRGKVDVLGAILLMGDPDQQCTDALDRAGIRTGIGTRFAFETSLRAKDTLLAEFAASQQDAEFTGHRSGGALSLAKVSYRANVNDWLTAIAIPIGAQCRDFSSSTTHQEKGLTDLSSIGPPLLNQQNGCAFGLTVKSSNVIASLAQSVSGPGMQTDFDEIGHHFGTFGQLACPLPRRIRLSLMGLLQVPKLSRCCVKFGALTIPMGFLKRSKAPESLFEASAPPEETISREIVSTGSVALRLESEFDENTRIEGWIEMKDSNPKNLQWAVTMTDDSEDEFGWGMSFSGMLEGPKNWEHLQIESYVKLNLGKKFCLKPGVVYATDRDTRMLALMLRSNLSF</sequence>
<dbReference type="Proteomes" id="UP000593562">
    <property type="component" value="Unassembled WGS sequence"/>
</dbReference>
<dbReference type="PANTHER" id="PTHR35097:SF1">
    <property type="entry name" value="GDSL ESTERASE_LIPASE"/>
    <property type="match status" value="1"/>
</dbReference>
<dbReference type="OrthoDB" id="2017825at2759"/>
<dbReference type="PANTHER" id="PTHR35097">
    <property type="entry name" value="GDSL ESTERASE/LIPASE"/>
    <property type="match status" value="1"/>
</dbReference>
<evidence type="ECO:0000313" key="1">
    <source>
        <dbReference type="EMBL" id="KAF5747190.1"/>
    </source>
</evidence>
<accession>A0A7J7DLE5</accession>
<keyword evidence="2" id="KW-1185">Reference proteome</keyword>
<dbReference type="AlphaFoldDB" id="A0A7J7DLE5"/>
<protein>
    <submittedName>
        <fullName evidence="1">Uncharacterized protein</fullName>
    </submittedName>
</protein>
<dbReference type="EMBL" id="JAAARO010000006">
    <property type="protein sequence ID" value="KAF5747190.1"/>
    <property type="molecule type" value="Genomic_DNA"/>
</dbReference>